<proteinExistence type="inferred from homology"/>
<sequence>MNEAVGIIEMFGFVTAITAADAAAKAADVKIIAIDSNKPANADSVEVPLIMAVKMTGSVSAVKAAVEAGAKAAENVSGVINTHIIARPTDDSMKMAKRVSVGRDRVGHIKNNA</sequence>
<dbReference type="InterPro" id="IPR050575">
    <property type="entry name" value="BMC_shell"/>
</dbReference>
<dbReference type="SUPFAM" id="SSF143414">
    <property type="entry name" value="CcmK-like"/>
    <property type="match status" value="1"/>
</dbReference>
<dbReference type="PANTHER" id="PTHR33941:SF11">
    <property type="entry name" value="BACTERIAL MICROCOMPARTMENT SHELL PROTEIN PDUJ"/>
    <property type="match status" value="1"/>
</dbReference>
<comment type="similarity">
    <text evidence="3">Belongs to the bacterial microcompartments protein family.</text>
</comment>
<dbReference type="Pfam" id="PF00936">
    <property type="entry name" value="BMC"/>
    <property type="match status" value="1"/>
</dbReference>
<dbReference type="PROSITE" id="PS51930">
    <property type="entry name" value="BMC_2"/>
    <property type="match status" value="1"/>
</dbReference>
<evidence type="ECO:0000313" key="6">
    <source>
        <dbReference type="Proteomes" id="UP000824165"/>
    </source>
</evidence>
<gene>
    <name evidence="5" type="ORF">IAA60_02340</name>
</gene>
<evidence type="ECO:0000256" key="3">
    <source>
        <dbReference type="PROSITE-ProRule" id="PRU01278"/>
    </source>
</evidence>
<dbReference type="AlphaFoldDB" id="A0A9D1H1R0"/>
<evidence type="ECO:0000256" key="1">
    <source>
        <dbReference type="ARBA" id="ARBA00024322"/>
    </source>
</evidence>
<dbReference type="Proteomes" id="UP000824165">
    <property type="component" value="Unassembled WGS sequence"/>
</dbReference>
<evidence type="ECO:0000259" key="4">
    <source>
        <dbReference type="PROSITE" id="PS51930"/>
    </source>
</evidence>
<organism evidence="5 6">
    <name type="scientific">Candidatus Ornithomonoglobus intestinigallinarum</name>
    <dbReference type="NCBI Taxonomy" id="2840894"/>
    <lineage>
        <taxon>Bacteria</taxon>
        <taxon>Bacillati</taxon>
        <taxon>Bacillota</taxon>
        <taxon>Clostridia</taxon>
        <taxon>Candidatus Ornithomonoglobus</taxon>
    </lineage>
</organism>
<reference evidence="5" key="1">
    <citation type="submission" date="2020-10" db="EMBL/GenBank/DDBJ databases">
        <authorList>
            <person name="Gilroy R."/>
        </authorList>
    </citation>
    <scope>NUCLEOTIDE SEQUENCE</scope>
    <source>
        <strain evidence="5">CHK181-108</strain>
    </source>
</reference>
<feature type="domain" description="BMC" evidence="4">
    <location>
        <begin position="4"/>
        <end position="97"/>
    </location>
</feature>
<reference evidence="5" key="2">
    <citation type="journal article" date="2021" name="PeerJ">
        <title>Extensive microbial diversity within the chicken gut microbiome revealed by metagenomics and culture.</title>
        <authorList>
            <person name="Gilroy R."/>
            <person name="Ravi A."/>
            <person name="Getino M."/>
            <person name="Pursley I."/>
            <person name="Horton D.L."/>
            <person name="Alikhan N.F."/>
            <person name="Baker D."/>
            <person name="Gharbi K."/>
            <person name="Hall N."/>
            <person name="Watson M."/>
            <person name="Adriaenssens E.M."/>
            <person name="Foster-Nyarko E."/>
            <person name="Jarju S."/>
            <person name="Secka A."/>
            <person name="Antonio M."/>
            <person name="Oren A."/>
            <person name="Chaudhuri R.R."/>
            <person name="La Ragione R."/>
            <person name="Hildebrand F."/>
            <person name="Pallen M.J."/>
        </authorList>
    </citation>
    <scope>NUCLEOTIDE SEQUENCE</scope>
    <source>
        <strain evidence="5">CHK181-108</strain>
    </source>
</reference>
<dbReference type="InterPro" id="IPR044872">
    <property type="entry name" value="CcmK/CsoS1_BMC"/>
</dbReference>
<dbReference type="InterPro" id="IPR037233">
    <property type="entry name" value="CcmK-like_sf"/>
</dbReference>
<name>A0A9D1H1R0_9FIRM</name>
<comment type="caution">
    <text evidence="5">The sequence shown here is derived from an EMBL/GenBank/DDBJ whole genome shotgun (WGS) entry which is preliminary data.</text>
</comment>
<dbReference type="PANTHER" id="PTHR33941">
    <property type="entry name" value="PROPANEDIOL UTILIZATION PROTEIN PDUA"/>
    <property type="match status" value="1"/>
</dbReference>
<dbReference type="InterPro" id="IPR000249">
    <property type="entry name" value="BMC_dom"/>
</dbReference>
<dbReference type="SMART" id="SM00877">
    <property type="entry name" value="BMC"/>
    <property type="match status" value="1"/>
</dbReference>
<protein>
    <submittedName>
        <fullName evidence="5">BMC domain-containing protein</fullName>
    </submittedName>
</protein>
<dbReference type="EMBL" id="DVLU01000020">
    <property type="protein sequence ID" value="HIT84725.1"/>
    <property type="molecule type" value="Genomic_DNA"/>
</dbReference>
<keyword evidence="2" id="KW-1283">Bacterial microcompartment</keyword>
<dbReference type="GO" id="GO:0031469">
    <property type="term" value="C:bacterial microcompartment"/>
    <property type="evidence" value="ECO:0007669"/>
    <property type="project" value="UniProtKB-SubCell"/>
</dbReference>
<dbReference type="Gene3D" id="3.30.70.1710">
    <property type="match status" value="1"/>
</dbReference>
<evidence type="ECO:0000256" key="2">
    <source>
        <dbReference type="ARBA" id="ARBA00024446"/>
    </source>
</evidence>
<evidence type="ECO:0000313" key="5">
    <source>
        <dbReference type="EMBL" id="HIT84725.1"/>
    </source>
</evidence>
<comment type="subcellular location">
    <subcellularLocation>
        <location evidence="1">Bacterial microcompartment</location>
    </subcellularLocation>
</comment>
<accession>A0A9D1H1R0</accession>